<sequence length="374" mass="41698">MRPDICHPVSKVTANFFAFFLFRFRFRSRFLFHSTFMSLALRSTRAFRLNGLLAGAAAAGALAYYLDNKPSTGGWSKKPLAAGAALNQAAAPSKPKEEYQKLYNAIANKIREEDDADQGAGRYGVLVRLAWHSAGSYSKKDNSGGTFGGTMVYTTEATDGGNAGLEVARDFLSEFTYSFPWVSRGDLWTLGGVCAVQEAGGPKIPWRAGRVDCDPSKQPPQGRLPDATQGAGHVRDVFSRLGFDDRETVALIGAHCLGRCHTWRSGFDGPWGPSPNMFTNDFFVRLLQGWHVRKWDGVKQYEDDETNSFMMLPTDMALKEDSGFLKYVKQYAEDQDLFFADFSKAFAKLLEKGIEFPKNTPTWEFKTLDEQEED</sequence>
<accession>A0ACD0WQ31</accession>
<keyword evidence="2" id="KW-1185">Reference proteome</keyword>
<reference evidence="2" key="1">
    <citation type="journal article" date="2019" name="MBio">
        <title>Comparative genomics for the elucidation of multidrug resistance (MDR) in Candida lusitaniae.</title>
        <authorList>
            <person name="Kannan A."/>
            <person name="Asner S.A."/>
            <person name="Trachsel E."/>
            <person name="Kelly S."/>
            <person name="Parker J."/>
            <person name="Sanglard D."/>
        </authorList>
    </citation>
    <scope>NUCLEOTIDE SEQUENCE [LARGE SCALE GENOMIC DNA]</scope>
    <source>
        <strain evidence="2">P1</strain>
    </source>
</reference>
<dbReference type="EMBL" id="CP038488">
    <property type="protein sequence ID" value="QFZ29380.1"/>
    <property type="molecule type" value="Genomic_DNA"/>
</dbReference>
<dbReference type="Proteomes" id="UP000326582">
    <property type="component" value="Chromosome 5"/>
</dbReference>
<gene>
    <name evidence="1" type="ORF">EJF14_50619</name>
</gene>
<proteinExistence type="predicted"/>
<evidence type="ECO:0000313" key="1">
    <source>
        <dbReference type="EMBL" id="QFZ29380.1"/>
    </source>
</evidence>
<evidence type="ECO:0000313" key="2">
    <source>
        <dbReference type="Proteomes" id="UP000326582"/>
    </source>
</evidence>
<protein>
    <submittedName>
        <fullName evidence="1">Cytochrome c</fullName>
    </submittedName>
</protein>
<organism evidence="1 2">
    <name type="scientific">Clavispora lusitaniae</name>
    <name type="common">Candida lusitaniae</name>
    <dbReference type="NCBI Taxonomy" id="36911"/>
    <lineage>
        <taxon>Eukaryota</taxon>
        <taxon>Fungi</taxon>
        <taxon>Dikarya</taxon>
        <taxon>Ascomycota</taxon>
        <taxon>Saccharomycotina</taxon>
        <taxon>Pichiomycetes</taxon>
        <taxon>Metschnikowiaceae</taxon>
        <taxon>Clavispora</taxon>
    </lineage>
</organism>
<name>A0ACD0WQ31_CLALS</name>